<evidence type="ECO:0000259" key="2">
    <source>
        <dbReference type="Pfam" id="PF01370"/>
    </source>
</evidence>
<keyword evidence="3" id="KW-0413">Isomerase</keyword>
<dbReference type="PRINTS" id="PR01713">
    <property type="entry name" value="NUCEPIMERASE"/>
</dbReference>
<dbReference type="Gene3D" id="3.40.50.720">
    <property type="entry name" value="NAD(P)-binding Rossmann-like Domain"/>
    <property type="match status" value="1"/>
</dbReference>
<feature type="domain" description="NAD-dependent epimerase/dehydratase" evidence="2">
    <location>
        <begin position="4"/>
        <end position="233"/>
    </location>
</feature>
<dbReference type="InterPro" id="IPR001509">
    <property type="entry name" value="Epimerase_deHydtase"/>
</dbReference>
<dbReference type="PANTHER" id="PTHR43574">
    <property type="entry name" value="EPIMERASE-RELATED"/>
    <property type="match status" value="1"/>
</dbReference>
<dbReference type="EC" id="5.1.3.6" evidence="3"/>
<sequence length="335" mass="37134">MRYLITGTAGFIGFHLARRLLDAGHTVVGVDNFTPYYDPALKEDRNRILEGFGEFHLHRLDLQDMAALEAVWTEARPEVVIHLAAQAGVRYSIDHPDAYIGSNLVGTFNVLECARRMKPRHLLCASTSSAYGANTAMPFHETDRAVHPLTLYAASKAANELMGHSYSHLFDIPTTFFRFFTVYGPWERPDLALSKFARAMVDGTPIQVFGNGKMTRDFTFVEDLVEAVVRLVDVVPGTATPVMGDTLSPAAPWRLVNIGGGKPAQLMEYIAELEKALGFEARKEFLPMQDGDVPDTFASADLLEALIDYRPSTPISVGVPAFASWFQAHRNKKEN</sequence>
<dbReference type="GO" id="GO:0050378">
    <property type="term" value="F:UDP-glucuronate 4-epimerase activity"/>
    <property type="evidence" value="ECO:0007669"/>
    <property type="project" value="UniProtKB-EC"/>
</dbReference>
<keyword evidence="1" id="KW-0520">NAD</keyword>
<dbReference type="InterPro" id="IPR036291">
    <property type="entry name" value="NAD(P)-bd_dom_sf"/>
</dbReference>
<organism evidence="3 4">
    <name type="scientific">Brevundimonas halotolerans</name>
    <dbReference type="NCBI Taxonomy" id="69670"/>
    <lineage>
        <taxon>Bacteria</taxon>
        <taxon>Pseudomonadati</taxon>
        <taxon>Pseudomonadota</taxon>
        <taxon>Alphaproteobacteria</taxon>
        <taxon>Caulobacterales</taxon>
        <taxon>Caulobacteraceae</taxon>
        <taxon>Brevundimonas</taxon>
    </lineage>
</organism>
<gene>
    <name evidence="3" type="ORF">FHS65_002163</name>
</gene>
<dbReference type="Proteomes" id="UP000548978">
    <property type="component" value="Unassembled WGS sequence"/>
</dbReference>
<name>A0A7W9E7I9_9CAUL</name>
<protein>
    <submittedName>
        <fullName evidence="3">UDP-glucuronate 4-epimerase</fullName>
        <ecNumber evidence="3">5.1.3.6</ecNumber>
    </submittedName>
</protein>
<dbReference type="AlphaFoldDB" id="A0A7W9E7I9"/>
<comment type="caution">
    <text evidence="3">The sequence shown here is derived from an EMBL/GenBank/DDBJ whole genome shotgun (WGS) entry which is preliminary data.</text>
</comment>
<evidence type="ECO:0000313" key="3">
    <source>
        <dbReference type="EMBL" id="MBB5661402.1"/>
    </source>
</evidence>
<reference evidence="3 4" key="1">
    <citation type="submission" date="2020-08" db="EMBL/GenBank/DDBJ databases">
        <title>Genomic Encyclopedia of Type Strains, Phase IV (KMG-IV): sequencing the most valuable type-strain genomes for metagenomic binning, comparative biology and taxonomic classification.</title>
        <authorList>
            <person name="Goeker M."/>
        </authorList>
    </citation>
    <scope>NUCLEOTIDE SEQUENCE [LARGE SCALE GENOMIC DNA]</scope>
    <source>
        <strain evidence="3 4">DSM 24448</strain>
    </source>
</reference>
<keyword evidence="4" id="KW-1185">Reference proteome</keyword>
<dbReference type="SUPFAM" id="SSF51735">
    <property type="entry name" value="NAD(P)-binding Rossmann-fold domains"/>
    <property type="match status" value="1"/>
</dbReference>
<accession>A0A7W9E7I9</accession>
<dbReference type="RefSeq" id="WP_123285701.1">
    <property type="nucleotide sequence ID" value="NZ_JACIJB010000010.1"/>
</dbReference>
<dbReference type="Pfam" id="PF01370">
    <property type="entry name" value="Epimerase"/>
    <property type="match status" value="1"/>
</dbReference>
<evidence type="ECO:0000256" key="1">
    <source>
        <dbReference type="ARBA" id="ARBA00023027"/>
    </source>
</evidence>
<dbReference type="OrthoDB" id="9801785at2"/>
<proteinExistence type="predicted"/>
<evidence type="ECO:0000313" key="4">
    <source>
        <dbReference type="Proteomes" id="UP000548978"/>
    </source>
</evidence>
<dbReference type="EMBL" id="JACIJB010000010">
    <property type="protein sequence ID" value="MBB5661402.1"/>
    <property type="molecule type" value="Genomic_DNA"/>
</dbReference>